<dbReference type="PANTHER" id="PTHR24006:SF644">
    <property type="entry name" value="UBIQUITIN CARBOXYL-TERMINAL HYDROLASE 7"/>
    <property type="match status" value="1"/>
</dbReference>
<accession>A0A6A6M4F9</accession>
<dbReference type="GO" id="GO:0006508">
    <property type="term" value="P:proteolysis"/>
    <property type="evidence" value="ECO:0007669"/>
    <property type="project" value="UniProtKB-KW"/>
</dbReference>
<dbReference type="GO" id="GO:0031647">
    <property type="term" value="P:regulation of protein stability"/>
    <property type="evidence" value="ECO:0007669"/>
    <property type="project" value="TreeGrafter"/>
</dbReference>
<sequence length="895" mass="105368">MFLDSQQEDEEMLVPHSDLVEGPQPMEVFVEAEVAVRKVLDYWSYDSKKETGYVGLKNQGATCYMNSLLQTLYHIPYFRKAVYHMPTTENDMPTGSIPLALQSLFYKLQYNDTSVATKELTKSFGWDTYDSFMQHDVQELNRVLCEKLEDKMKGTVVEGTIQQLFEGHHMNYIECINVDYKSTRKESFYDLQLDVKGCRDVYASFDKYVEVERLEGDNKYHAEEHGLQDAKKGVLFIDFPPVLQLQLKRFEYDFMRDTMVKINDRYEFPLQLDLDRENGKYLSPEADRSVRNLYTLHGVLVHSGGVHGGHYYAFIRPTLSDQWFKFDDERVTKEDMKRALEEQYGGEEELPQTNPGFNNAPFKFTKYSNAYMLVYIRESDKDKIICNVDEKDIAEHLRIRLKKEQEEKEDKRRYKAQAHLYTIIKVARDEDLKEQIGRDIYFDLVDHDKVRSFRIQKQTQFTDLQEEVAKEFGIPVQLQRFWIWAKRQNHTYRPNRPLTAQEEVQSVGQLREVSNKAHNAELKLFLEIELGLDFRPIAPPEKTKEDILLFFKLYDPEKGELRYVGRLFVKGSGKPMEILAKLKQMAGIAPDEELNFMRFVMSNLPYDMQTHMQTCVLSVQEIKFEPCVMCEHLDKRTSFRLSQLEDGDIICFQKSAPFEGEEDCRYPDVPSFLEYVHNRQTSDILYYEVLDIPLPELQGLKNLKVAFHHATKDEVVIHNIRLPKQSTVGDVINELKTKVELSHPNAELRLLEVFYHKIYKIPEEEKNLGPRDRLIHVYHFTKETTQNQMQVQNFGEPFFLVIHEGETLAEVKARIQKKLQVSDEEFAKWKFAFLSLGRPEYLQDSDIVFTRFQRRDVYGAWEQYLGLEHSDNTPKRSYAVNQNRHTFEKPVKIYN</sequence>
<comment type="similarity">
    <text evidence="2 7">Belongs to the peptidase C19 family.</text>
</comment>
<dbReference type="InterPro" id="IPR029346">
    <property type="entry name" value="USP_C"/>
</dbReference>
<dbReference type="GO" id="GO:0005634">
    <property type="term" value="C:nucleus"/>
    <property type="evidence" value="ECO:0007669"/>
    <property type="project" value="TreeGrafter"/>
</dbReference>
<dbReference type="FunFam" id="3.90.70.10:FF:000002">
    <property type="entry name" value="Ubiquitin carboxyl-terminal hydrolase 13"/>
    <property type="match status" value="1"/>
</dbReference>
<dbReference type="PROSITE" id="PS50235">
    <property type="entry name" value="USP_3"/>
    <property type="match status" value="1"/>
</dbReference>
<evidence type="ECO:0000256" key="1">
    <source>
        <dbReference type="ARBA" id="ARBA00000707"/>
    </source>
</evidence>
<dbReference type="GO" id="GO:0016579">
    <property type="term" value="P:protein deubiquitination"/>
    <property type="evidence" value="ECO:0007669"/>
    <property type="project" value="InterPro"/>
</dbReference>
<dbReference type="InterPro" id="IPR018200">
    <property type="entry name" value="USP_CS"/>
</dbReference>
<dbReference type="EMBL" id="JAAGAX010000008">
    <property type="protein sequence ID" value="KAF2307707.1"/>
    <property type="molecule type" value="Genomic_DNA"/>
</dbReference>
<evidence type="ECO:0000256" key="5">
    <source>
        <dbReference type="ARBA" id="ARBA00022801"/>
    </source>
</evidence>
<comment type="catalytic activity">
    <reaction evidence="1 7">
        <text>Thiol-dependent hydrolysis of ester, thioester, amide, peptide and isopeptide bonds formed by the C-terminal Gly of ubiquitin (a 76-residue protein attached to proteins as an intracellular targeting signal).</text>
        <dbReference type="EC" id="3.4.19.12"/>
    </reaction>
</comment>
<comment type="caution">
    <text evidence="9">The sequence shown here is derived from an EMBL/GenBank/DDBJ whole genome shotgun (WGS) entry which is preliminary data.</text>
</comment>
<evidence type="ECO:0000256" key="7">
    <source>
        <dbReference type="RuleBase" id="RU366025"/>
    </source>
</evidence>
<dbReference type="GO" id="GO:0005829">
    <property type="term" value="C:cytosol"/>
    <property type="evidence" value="ECO:0007669"/>
    <property type="project" value="TreeGrafter"/>
</dbReference>
<evidence type="ECO:0000259" key="8">
    <source>
        <dbReference type="PROSITE" id="PS50235"/>
    </source>
</evidence>
<evidence type="ECO:0000256" key="6">
    <source>
        <dbReference type="ARBA" id="ARBA00022807"/>
    </source>
</evidence>
<dbReference type="EC" id="3.4.19.12" evidence="7"/>
<dbReference type="PROSITE" id="PS00973">
    <property type="entry name" value="USP_2"/>
    <property type="match status" value="1"/>
</dbReference>
<dbReference type="InterPro" id="IPR028889">
    <property type="entry name" value="USP"/>
</dbReference>
<evidence type="ECO:0000256" key="2">
    <source>
        <dbReference type="ARBA" id="ARBA00009085"/>
    </source>
</evidence>
<evidence type="ECO:0000256" key="4">
    <source>
        <dbReference type="ARBA" id="ARBA00022786"/>
    </source>
</evidence>
<dbReference type="CDD" id="cd02659">
    <property type="entry name" value="peptidase_C19C"/>
    <property type="match status" value="1"/>
</dbReference>
<evidence type="ECO:0000313" key="10">
    <source>
        <dbReference type="Proteomes" id="UP000467840"/>
    </source>
</evidence>
<dbReference type="Gene3D" id="3.90.70.10">
    <property type="entry name" value="Cysteine proteinases"/>
    <property type="match status" value="1"/>
</dbReference>
<dbReference type="AlphaFoldDB" id="A0A6A6M4F9"/>
<dbReference type="InterPro" id="IPR001394">
    <property type="entry name" value="Peptidase_C19_UCH"/>
</dbReference>
<gene>
    <name evidence="9" type="ORF">GH714_031058</name>
</gene>
<proteinExistence type="inferred from homology"/>
<dbReference type="Pfam" id="PF00443">
    <property type="entry name" value="UCH"/>
    <property type="match status" value="1"/>
</dbReference>
<dbReference type="SUPFAM" id="SSF54001">
    <property type="entry name" value="Cysteine proteinases"/>
    <property type="match status" value="1"/>
</dbReference>
<evidence type="ECO:0000256" key="3">
    <source>
        <dbReference type="ARBA" id="ARBA00022670"/>
    </source>
</evidence>
<keyword evidence="10" id="KW-1185">Reference proteome</keyword>
<evidence type="ECO:0000313" key="9">
    <source>
        <dbReference type="EMBL" id="KAF2307707.1"/>
    </source>
</evidence>
<dbReference type="Pfam" id="PF12436">
    <property type="entry name" value="USP7_ICP0_bdg"/>
    <property type="match status" value="1"/>
</dbReference>
<dbReference type="InterPro" id="IPR038765">
    <property type="entry name" value="Papain-like_cys_pep_sf"/>
</dbReference>
<keyword evidence="4 7" id="KW-0833">Ubl conjugation pathway</keyword>
<keyword evidence="5 7" id="KW-0378">Hydrolase</keyword>
<dbReference type="GO" id="GO:0004843">
    <property type="term" value="F:cysteine-type deubiquitinase activity"/>
    <property type="evidence" value="ECO:0007669"/>
    <property type="project" value="UniProtKB-UniRule"/>
</dbReference>
<keyword evidence="3 7" id="KW-0645">Protease</keyword>
<dbReference type="Gene3D" id="3.10.20.90">
    <property type="entry name" value="Phosphatidylinositol 3-kinase Catalytic Subunit, Chain A, domain 1"/>
    <property type="match status" value="1"/>
</dbReference>
<organism evidence="9 10">
    <name type="scientific">Hevea brasiliensis</name>
    <name type="common">Para rubber tree</name>
    <name type="synonym">Siphonia brasiliensis</name>
    <dbReference type="NCBI Taxonomy" id="3981"/>
    <lineage>
        <taxon>Eukaryota</taxon>
        <taxon>Viridiplantae</taxon>
        <taxon>Streptophyta</taxon>
        <taxon>Embryophyta</taxon>
        <taxon>Tracheophyta</taxon>
        <taxon>Spermatophyta</taxon>
        <taxon>Magnoliopsida</taxon>
        <taxon>eudicotyledons</taxon>
        <taxon>Gunneridae</taxon>
        <taxon>Pentapetalae</taxon>
        <taxon>rosids</taxon>
        <taxon>fabids</taxon>
        <taxon>Malpighiales</taxon>
        <taxon>Euphorbiaceae</taxon>
        <taxon>Crotonoideae</taxon>
        <taxon>Micrandreae</taxon>
        <taxon>Hevea</taxon>
    </lineage>
</organism>
<dbReference type="Proteomes" id="UP000467840">
    <property type="component" value="Chromosome 9"/>
</dbReference>
<dbReference type="PROSITE" id="PS00972">
    <property type="entry name" value="USP_1"/>
    <property type="match status" value="1"/>
</dbReference>
<feature type="domain" description="USP" evidence="8">
    <location>
        <begin position="54"/>
        <end position="378"/>
    </location>
</feature>
<dbReference type="PANTHER" id="PTHR24006">
    <property type="entry name" value="UBIQUITIN CARBOXYL-TERMINAL HYDROLASE"/>
    <property type="match status" value="1"/>
</dbReference>
<name>A0A6A6M4F9_HEVBR</name>
<dbReference type="Pfam" id="PF14533">
    <property type="entry name" value="USP7_C2"/>
    <property type="match status" value="1"/>
</dbReference>
<protein>
    <recommendedName>
        <fullName evidence="7">Ubiquitin carboxyl-terminal hydrolase</fullName>
        <ecNumber evidence="7">3.4.19.12</ecNumber>
    </recommendedName>
</protein>
<reference evidence="9 10" key="1">
    <citation type="journal article" date="2020" name="Mol. Plant">
        <title>The Chromosome-Based Rubber Tree Genome Provides New Insights into Spurge Genome Evolution and Rubber Biosynthesis.</title>
        <authorList>
            <person name="Liu J."/>
            <person name="Shi C."/>
            <person name="Shi C.C."/>
            <person name="Li W."/>
            <person name="Zhang Q.J."/>
            <person name="Zhang Y."/>
            <person name="Li K."/>
            <person name="Lu H.F."/>
            <person name="Shi C."/>
            <person name="Zhu S.T."/>
            <person name="Xiao Z.Y."/>
            <person name="Nan H."/>
            <person name="Yue Y."/>
            <person name="Zhu X.G."/>
            <person name="Wu Y."/>
            <person name="Hong X.N."/>
            <person name="Fan G.Y."/>
            <person name="Tong Y."/>
            <person name="Zhang D."/>
            <person name="Mao C.L."/>
            <person name="Liu Y.L."/>
            <person name="Hao S.J."/>
            <person name="Liu W.Q."/>
            <person name="Lv M.Q."/>
            <person name="Zhang H.B."/>
            <person name="Liu Y."/>
            <person name="Hu-Tang G.R."/>
            <person name="Wang J.P."/>
            <person name="Wang J.H."/>
            <person name="Sun Y.H."/>
            <person name="Ni S.B."/>
            <person name="Chen W.B."/>
            <person name="Zhang X.C."/>
            <person name="Jiao Y.N."/>
            <person name="Eichler E.E."/>
            <person name="Li G.H."/>
            <person name="Liu X."/>
            <person name="Gao L.Z."/>
        </authorList>
    </citation>
    <scope>NUCLEOTIDE SEQUENCE [LARGE SCALE GENOMIC DNA]</scope>
    <source>
        <strain evidence="10">cv. GT1</strain>
        <tissue evidence="9">Leaf</tissue>
    </source>
</reference>
<keyword evidence="6 7" id="KW-0788">Thiol protease</keyword>
<comment type="function">
    <text evidence="7">Recognizes and hydrolyzes the peptide bond at the C-terminal Gly of ubiquitin. Involved in the processing of poly-ubiquitin precursors as well as that of ubiquitinated proteins.</text>
</comment>
<dbReference type="InterPro" id="IPR050164">
    <property type="entry name" value="Peptidase_C19"/>
</dbReference>
<dbReference type="InterPro" id="IPR024729">
    <property type="entry name" value="USP7_ICP0-binding_dom"/>
</dbReference>